<dbReference type="Proteomes" id="UP001221898">
    <property type="component" value="Unassembled WGS sequence"/>
</dbReference>
<accession>A0AAD7SSF0</accession>
<comment type="caution">
    <text evidence="1">The sequence shown here is derived from an EMBL/GenBank/DDBJ whole genome shotgun (WGS) entry which is preliminary data.</text>
</comment>
<keyword evidence="2" id="KW-1185">Reference proteome</keyword>
<proteinExistence type="predicted"/>
<evidence type="ECO:0000313" key="1">
    <source>
        <dbReference type="EMBL" id="KAJ8407806.1"/>
    </source>
</evidence>
<dbReference type="AlphaFoldDB" id="A0AAD7SSF0"/>
<reference evidence="1" key="1">
    <citation type="journal article" date="2023" name="Science">
        <title>Genome structures resolve the early diversification of teleost fishes.</title>
        <authorList>
            <person name="Parey E."/>
            <person name="Louis A."/>
            <person name="Montfort J."/>
            <person name="Bouchez O."/>
            <person name="Roques C."/>
            <person name="Iampietro C."/>
            <person name="Lluch J."/>
            <person name="Castinel A."/>
            <person name="Donnadieu C."/>
            <person name="Desvignes T."/>
            <person name="Floi Bucao C."/>
            <person name="Jouanno E."/>
            <person name="Wen M."/>
            <person name="Mejri S."/>
            <person name="Dirks R."/>
            <person name="Jansen H."/>
            <person name="Henkel C."/>
            <person name="Chen W.J."/>
            <person name="Zahm M."/>
            <person name="Cabau C."/>
            <person name="Klopp C."/>
            <person name="Thompson A.W."/>
            <person name="Robinson-Rechavi M."/>
            <person name="Braasch I."/>
            <person name="Lecointre G."/>
            <person name="Bobe J."/>
            <person name="Postlethwait J.H."/>
            <person name="Berthelot C."/>
            <person name="Roest Crollius H."/>
            <person name="Guiguen Y."/>
        </authorList>
    </citation>
    <scope>NUCLEOTIDE SEQUENCE</scope>
    <source>
        <strain evidence="1">NC1722</strain>
    </source>
</reference>
<organism evidence="1 2">
    <name type="scientific">Aldrovandia affinis</name>
    <dbReference type="NCBI Taxonomy" id="143900"/>
    <lineage>
        <taxon>Eukaryota</taxon>
        <taxon>Metazoa</taxon>
        <taxon>Chordata</taxon>
        <taxon>Craniata</taxon>
        <taxon>Vertebrata</taxon>
        <taxon>Euteleostomi</taxon>
        <taxon>Actinopterygii</taxon>
        <taxon>Neopterygii</taxon>
        <taxon>Teleostei</taxon>
        <taxon>Notacanthiformes</taxon>
        <taxon>Halosauridae</taxon>
        <taxon>Aldrovandia</taxon>
    </lineage>
</organism>
<name>A0AAD7SSF0_9TELE</name>
<protein>
    <submittedName>
        <fullName evidence="1">Uncharacterized protein</fullName>
    </submittedName>
</protein>
<evidence type="ECO:0000313" key="2">
    <source>
        <dbReference type="Proteomes" id="UP001221898"/>
    </source>
</evidence>
<dbReference type="EMBL" id="JAINUG010000037">
    <property type="protein sequence ID" value="KAJ8407806.1"/>
    <property type="molecule type" value="Genomic_DNA"/>
</dbReference>
<gene>
    <name evidence="1" type="ORF">AAFF_G00268500</name>
</gene>
<sequence>MRALVRHVTQLFPACLGPPLAECRGKCWTWRGVSPCVCEGLFSLSAFISVRVTGHCPSQHPSPGLARTAMAASLGWREEQGPEPQQGEMCTLLVEDRGLAKACPVAGVAVSPPAGCYPAMGKLPVLVGAGLGCAPAPAAGSATLPMMGADPSNEQRDLRAAQAVLTEISVGIVALGRRAVGGRRRTRGEMPLTKCK</sequence>